<dbReference type="eggNOG" id="ENOG50334RR">
    <property type="taxonomic scope" value="Bacteria"/>
</dbReference>
<protein>
    <recommendedName>
        <fullName evidence="4">DUF4189 domain-containing protein</fullName>
    </recommendedName>
</protein>
<gene>
    <name evidence="2" type="ordered locus">Snov_0917</name>
</gene>
<dbReference type="EMBL" id="CP002026">
    <property type="protein sequence ID" value="ADH88241.1"/>
    <property type="molecule type" value="Genomic_DNA"/>
</dbReference>
<evidence type="ECO:0000313" key="2">
    <source>
        <dbReference type="EMBL" id="ADH88241.1"/>
    </source>
</evidence>
<sequence>MFAPPHSSRLRSALLAVALIAAPGLAMAQEPTAIFVVDTSDGYGIDNCVASGAPCGQAMADAWCRVHDYSRAIGFGKMKSDATLSSVSTAPLRTACYGGACAETVAITCSK</sequence>
<feature type="chain" id="PRO_5003092157" description="DUF4189 domain-containing protein" evidence="1">
    <location>
        <begin position="29"/>
        <end position="111"/>
    </location>
</feature>
<dbReference type="HOGENOM" id="CLU_163848_0_0_5"/>
<evidence type="ECO:0000313" key="3">
    <source>
        <dbReference type="Proteomes" id="UP000006633"/>
    </source>
</evidence>
<dbReference type="KEGG" id="sno:Snov_0917"/>
<feature type="signal peptide" evidence="1">
    <location>
        <begin position="1"/>
        <end position="28"/>
    </location>
</feature>
<reference evidence="2 3" key="1">
    <citation type="journal article" date="2012" name="Stand. Genomic Sci.">
        <title>Complete genome sequence of the facultatively chemolithoautotrophic and methylotrophic alpha Proteobacterium Starkeya novella type strain (ATCC 8093(T)).</title>
        <authorList>
            <person name="Kappler U."/>
            <person name="Davenport K."/>
            <person name="Beatson S."/>
            <person name="Lucas S."/>
            <person name="Lapidus A."/>
            <person name="Copeland A."/>
            <person name="Berry K.W."/>
            <person name="Glavina Del Rio T."/>
            <person name="Hammon N."/>
            <person name="Dalin E."/>
            <person name="Tice H."/>
            <person name="Pitluck S."/>
            <person name="Richardson P."/>
            <person name="Bruce D."/>
            <person name="Goodwin L.A."/>
            <person name="Han C."/>
            <person name="Tapia R."/>
            <person name="Detter J.C."/>
            <person name="Chang Y.J."/>
            <person name="Jeffries C.D."/>
            <person name="Land M."/>
            <person name="Hauser L."/>
            <person name="Kyrpides N.C."/>
            <person name="Goker M."/>
            <person name="Ivanova N."/>
            <person name="Klenk H.P."/>
            <person name="Woyke T."/>
        </authorList>
    </citation>
    <scope>NUCLEOTIDE SEQUENCE [LARGE SCALE GENOMIC DNA]</scope>
    <source>
        <strain evidence="3">ATCC 8093 / DSM 506 / JCM 20403 / CCM 1077 / IAM 12100 / NBRC 12443 / NCIMB 10456</strain>
    </source>
</reference>
<keyword evidence="3" id="KW-1185">Reference proteome</keyword>
<dbReference type="RefSeq" id="WP_013165746.1">
    <property type="nucleotide sequence ID" value="NC_014217.1"/>
</dbReference>
<dbReference type="Proteomes" id="UP000006633">
    <property type="component" value="Chromosome"/>
</dbReference>
<dbReference type="OrthoDB" id="9150143at2"/>
<accession>D7A691</accession>
<evidence type="ECO:0008006" key="4">
    <source>
        <dbReference type="Google" id="ProtNLM"/>
    </source>
</evidence>
<keyword evidence="1" id="KW-0732">Signal</keyword>
<dbReference type="AlphaFoldDB" id="D7A691"/>
<organism evidence="2 3">
    <name type="scientific">Ancylobacter novellus (strain ATCC 8093 / DSM 506 / JCM 20403 / CCM 1077 / IAM 12100 / NBRC 12443 / NCIMB 10456)</name>
    <name type="common">Starkeya novella</name>
    <dbReference type="NCBI Taxonomy" id="639283"/>
    <lineage>
        <taxon>Bacteria</taxon>
        <taxon>Pseudomonadati</taxon>
        <taxon>Pseudomonadota</taxon>
        <taxon>Alphaproteobacteria</taxon>
        <taxon>Hyphomicrobiales</taxon>
        <taxon>Xanthobacteraceae</taxon>
        <taxon>Ancylobacter</taxon>
    </lineage>
</organism>
<evidence type="ECO:0000256" key="1">
    <source>
        <dbReference type="SAM" id="SignalP"/>
    </source>
</evidence>
<proteinExistence type="predicted"/>
<name>D7A691_ANCN5</name>